<sequence>MTIAEKLPPMQTVRGHSFNADLEGAGPFYFDGCDTLAKLFRQRCQELGSKVAHREKDYGIWLSYTWGDFYEHARLIGLGLLSLGLKRGEVVSILSEDNKEWIYTDLAVQSVGGISSGVYTTDSAKQLQYLVNDSDSRFLFLENDEQLDKYLSVRNEMPGLAKVIIYDREGLHDFADDKVIFLDDLYRIGRDFLKANPNRFDEEIARSDPKETAILVYTSGTTGPPKGAMISHENIIVSIIGSVLTLPVDDSDEQLCFLPLCHILERLISVFTPIGLRSTVNFAESPETVFDNVREVSPHVFTAVPRVWEKVYSRVTIMANDATPLGRWAYRQAIGTGMARARALENGDPVPAATQLAYAFWDFMVLKNLRRMLGFDRLRRGTTGAAPISPDLLRWYQAVGIKVLEGYGMTESSGVISVNLIEDNKTGSVGKVVPGGHLRISPEGEIQYKAPNVFKGYWNKPEKTAETVSQDGWLRTGDVGRLDNEGFLFVTGRLKDIIITAGGKNITPAEIENRLKFSPYVSDAVVIGDKRKFLSCLIMIDQENVEKFAQERRVPFNDFRSLCAAQEVRDLIAGVVAETNAEFARVEQIKDFRLIDVLLTAEDEELTATMKLKRSFVEQKHKKLIDEMYGQPGHAGN</sequence>
<dbReference type="PANTHER" id="PTHR43272:SF32">
    <property type="entry name" value="AMP-DEPENDENT SYNTHETASE_LIGASE DOMAIN-CONTAINING PROTEIN"/>
    <property type="match status" value="1"/>
</dbReference>
<proteinExistence type="predicted"/>
<dbReference type="Pfam" id="PF23562">
    <property type="entry name" value="AMP-binding_C_3"/>
    <property type="match status" value="1"/>
</dbReference>
<keyword evidence="2" id="KW-0276">Fatty acid metabolism</keyword>
<dbReference type="InterPro" id="IPR042099">
    <property type="entry name" value="ANL_N_sf"/>
</dbReference>
<dbReference type="InterPro" id="IPR000873">
    <property type="entry name" value="AMP-dep_synth/lig_dom"/>
</dbReference>
<dbReference type="CDD" id="cd05907">
    <property type="entry name" value="VL_LC_FACS_like"/>
    <property type="match status" value="1"/>
</dbReference>
<comment type="catalytic activity">
    <reaction evidence="4">
        <text>a long-chain fatty acid + ATP + CoA = a long-chain fatty acyl-CoA + AMP + diphosphate</text>
        <dbReference type="Rhea" id="RHEA:15421"/>
        <dbReference type="ChEBI" id="CHEBI:30616"/>
        <dbReference type="ChEBI" id="CHEBI:33019"/>
        <dbReference type="ChEBI" id="CHEBI:57287"/>
        <dbReference type="ChEBI" id="CHEBI:57560"/>
        <dbReference type="ChEBI" id="CHEBI:83139"/>
        <dbReference type="ChEBI" id="CHEBI:456215"/>
        <dbReference type="EC" id="6.2.1.3"/>
    </reaction>
    <physiologicalReaction direction="left-to-right" evidence="4">
        <dbReference type="Rhea" id="RHEA:15422"/>
    </physiologicalReaction>
</comment>
<dbReference type="InterPro" id="IPR020845">
    <property type="entry name" value="AMP-binding_CS"/>
</dbReference>
<dbReference type="Pfam" id="PF00501">
    <property type="entry name" value="AMP-binding"/>
    <property type="match status" value="1"/>
</dbReference>
<reference evidence="6 7" key="1">
    <citation type="submission" date="2024-05" db="EMBL/GenBank/DDBJ databases">
        <authorList>
            <person name="Jiang F."/>
        </authorList>
    </citation>
    <scope>NUCLEOTIDE SEQUENCE [LARGE SCALE GENOMIC DNA]</scope>
    <source>
        <strain evidence="6 7">LZ166</strain>
    </source>
</reference>
<dbReference type="InterPro" id="IPR045851">
    <property type="entry name" value="AMP-bd_C_sf"/>
</dbReference>
<gene>
    <name evidence="6" type="ORF">ABGN05_27430</name>
</gene>
<keyword evidence="3" id="KW-0443">Lipid metabolism</keyword>
<evidence type="ECO:0000313" key="7">
    <source>
        <dbReference type="Proteomes" id="UP001556692"/>
    </source>
</evidence>
<dbReference type="PROSITE" id="PS00455">
    <property type="entry name" value="AMP_BINDING"/>
    <property type="match status" value="1"/>
</dbReference>
<evidence type="ECO:0000313" key="6">
    <source>
        <dbReference type="EMBL" id="MEX0409377.1"/>
    </source>
</evidence>
<dbReference type="Gene3D" id="3.30.300.30">
    <property type="match status" value="1"/>
</dbReference>
<dbReference type="GO" id="GO:0016874">
    <property type="term" value="F:ligase activity"/>
    <property type="evidence" value="ECO:0007669"/>
    <property type="project" value="UniProtKB-KW"/>
</dbReference>
<evidence type="ECO:0000256" key="2">
    <source>
        <dbReference type="ARBA" id="ARBA00022832"/>
    </source>
</evidence>
<evidence type="ECO:0000256" key="3">
    <source>
        <dbReference type="ARBA" id="ARBA00023098"/>
    </source>
</evidence>
<feature type="domain" description="AMP-dependent synthetase/ligase" evidence="5">
    <location>
        <begin position="41"/>
        <end position="458"/>
    </location>
</feature>
<dbReference type="Proteomes" id="UP001556692">
    <property type="component" value="Unassembled WGS sequence"/>
</dbReference>
<dbReference type="EMBL" id="JBDPGJ010000009">
    <property type="protein sequence ID" value="MEX0409377.1"/>
    <property type="molecule type" value="Genomic_DNA"/>
</dbReference>
<evidence type="ECO:0000256" key="1">
    <source>
        <dbReference type="ARBA" id="ARBA00022598"/>
    </source>
</evidence>
<comment type="caution">
    <text evidence="6">The sequence shown here is derived from an EMBL/GenBank/DDBJ whole genome shotgun (WGS) entry which is preliminary data.</text>
</comment>
<dbReference type="PANTHER" id="PTHR43272">
    <property type="entry name" value="LONG-CHAIN-FATTY-ACID--COA LIGASE"/>
    <property type="match status" value="1"/>
</dbReference>
<protein>
    <submittedName>
        <fullName evidence="6">Long-chain fatty acid--CoA ligase</fullName>
    </submittedName>
</protein>
<evidence type="ECO:0000256" key="4">
    <source>
        <dbReference type="ARBA" id="ARBA00024484"/>
    </source>
</evidence>
<evidence type="ECO:0000259" key="5">
    <source>
        <dbReference type="Pfam" id="PF00501"/>
    </source>
</evidence>
<keyword evidence="7" id="KW-1185">Reference proteome</keyword>
<name>A0ABV3SRF0_9HYPH</name>
<organism evidence="6 7">
    <name type="scientific">Aquibium pacificus</name>
    <dbReference type="NCBI Taxonomy" id="3153579"/>
    <lineage>
        <taxon>Bacteria</taxon>
        <taxon>Pseudomonadati</taxon>
        <taxon>Pseudomonadota</taxon>
        <taxon>Alphaproteobacteria</taxon>
        <taxon>Hyphomicrobiales</taxon>
        <taxon>Phyllobacteriaceae</taxon>
        <taxon>Aquibium</taxon>
    </lineage>
</organism>
<dbReference type="Gene3D" id="3.40.50.12780">
    <property type="entry name" value="N-terminal domain of ligase-like"/>
    <property type="match status" value="2"/>
</dbReference>
<keyword evidence="1 6" id="KW-0436">Ligase</keyword>
<dbReference type="SUPFAM" id="SSF56801">
    <property type="entry name" value="Acetyl-CoA synthetase-like"/>
    <property type="match status" value="1"/>
</dbReference>
<accession>A0ABV3SRF0</accession>